<feature type="compositionally biased region" description="Basic and acidic residues" evidence="2">
    <location>
        <begin position="125"/>
        <end position="143"/>
    </location>
</feature>
<keyword evidence="3" id="KW-0812">Transmembrane</keyword>
<name>A0A1Q9DKC6_SYMMI</name>
<feature type="coiled-coil region" evidence="1">
    <location>
        <begin position="449"/>
        <end position="476"/>
    </location>
</feature>
<sequence length="737" mass="85213">MLVVTSSSEGYDATNRQQTSRLSQGQMAKWQLGEPGVFSLTGCHIGACQPSQPRAAGRFSRPRLEKSPSLASKNRRARAQIEQSVFSQWQPVEIPAEEAAPTNSGLALQSAQGDAEEDDEEDEETIKRLLDWRREPDEKEAPRGKMTLTSSNDISARMRWQVAFAKVREKTGVARRNQHRIALTNKVKEYLMYTNSRGSCSKLVRSLESYDRSTWMEREEISYKRFTEGLLDEAETWATKNFEDMQSALEPVVLSEPKRQYDMNEFERMLRMNEQENEWLDAQRRKTDELMDVHVRLVSRSTASMADSIARVKQALTSLVNEIAEGLRRHNKLVKEHEATEAELYDLARKQKLLQAALEEFEVRKKEATDRYARELETLKTEYGKLKRAVETAQSALVKDTERYNQFWRNLLASLKSKISDQLDVLGQAHIQRIRRQREVHERQGIMRRSTLEKEIQELRRRLKERRTYLKEARIRQELTDLRQELYEARLLLFELNARAGEVSETGDPAEGEVLRKLWKTGDATKMPESGLLPLLVQQLQIQRQWLLDRGQGFSLSLRRLLPKGKPLLSTPMSLLQLVSEVLQQRELDASEMSREKLTKVFRSELTRQRTEVLSLVMDMQQGQMDISGLLASDDVYVALEESLRSLEDMRGDNTNIVLCFFRYWCWSHGLAAAIMVILVRVRLWVLIVVITIMTIVITIILIIILIIIIIIVIIKIKIMVMINHIIIIVIIIIIII</sequence>
<evidence type="ECO:0000256" key="3">
    <source>
        <dbReference type="SAM" id="Phobius"/>
    </source>
</evidence>
<dbReference type="AlphaFoldDB" id="A0A1Q9DKC6"/>
<reference evidence="4 5" key="1">
    <citation type="submission" date="2016-02" db="EMBL/GenBank/DDBJ databases">
        <title>Genome analysis of coral dinoflagellate symbionts highlights evolutionary adaptations to a symbiotic lifestyle.</title>
        <authorList>
            <person name="Aranda M."/>
            <person name="Li Y."/>
            <person name="Liew Y.J."/>
            <person name="Baumgarten S."/>
            <person name="Simakov O."/>
            <person name="Wilson M."/>
            <person name="Piel J."/>
            <person name="Ashoor H."/>
            <person name="Bougouffa S."/>
            <person name="Bajic V.B."/>
            <person name="Ryu T."/>
            <person name="Ravasi T."/>
            <person name="Bayer T."/>
            <person name="Micklem G."/>
            <person name="Kim H."/>
            <person name="Bhak J."/>
            <person name="Lajeunesse T.C."/>
            <person name="Voolstra C.R."/>
        </authorList>
    </citation>
    <scope>NUCLEOTIDE SEQUENCE [LARGE SCALE GENOMIC DNA]</scope>
    <source>
        <strain evidence="4 5">CCMP2467</strain>
    </source>
</reference>
<feature type="coiled-coil region" evidence="1">
    <location>
        <begin position="351"/>
        <end position="396"/>
    </location>
</feature>
<feature type="non-terminal residue" evidence="4">
    <location>
        <position position="737"/>
    </location>
</feature>
<dbReference type="OrthoDB" id="424539at2759"/>
<dbReference type="EMBL" id="LSRX01000496">
    <property type="protein sequence ID" value="OLP95624.1"/>
    <property type="molecule type" value="Genomic_DNA"/>
</dbReference>
<feature type="compositionally biased region" description="Acidic residues" evidence="2">
    <location>
        <begin position="114"/>
        <end position="124"/>
    </location>
</feature>
<evidence type="ECO:0000256" key="1">
    <source>
        <dbReference type="SAM" id="Coils"/>
    </source>
</evidence>
<organism evidence="4 5">
    <name type="scientific">Symbiodinium microadriaticum</name>
    <name type="common">Dinoflagellate</name>
    <name type="synonym">Zooxanthella microadriatica</name>
    <dbReference type="NCBI Taxonomy" id="2951"/>
    <lineage>
        <taxon>Eukaryota</taxon>
        <taxon>Sar</taxon>
        <taxon>Alveolata</taxon>
        <taxon>Dinophyceae</taxon>
        <taxon>Suessiales</taxon>
        <taxon>Symbiodiniaceae</taxon>
        <taxon>Symbiodinium</taxon>
    </lineage>
</organism>
<feature type="region of interest" description="Disordered" evidence="2">
    <location>
        <begin position="52"/>
        <end position="77"/>
    </location>
</feature>
<feature type="transmembrane region" description="Helical" evidence="3">
    <location>
        <begin position="687"/>
        <end position="713"/>
    </location>
</feature>
<feature type="compositionally biased region" description="Polar residues" evidence="2">
    <location>
        <begin position="101"/>
        <end position="112"/>
    </location>
</feature>
<keyword evidence="1" id="KW-0175">Coiled coil</keyword>
<evidence type="ECO:0000256" key="2">
    <source>
        <dbReference type="SAM" id="MobiDB-lite"/>
    </source>
</evidence>
<evidence type="ECO:0000313" key="5">
    <source>
        <dbReference type="Proteomes" id="UP000186817"/>
    </source>
</evidence>
<keyword evidence="5" id="KW-1185">Reference proteome</keyword>
<gene>
    <name evidence="4" type="ORF">AK812_SmicGene22197</name>
</gene>
<keyword evidence="3" id="KW-1133">Transmembrane helix</keyword>
<dbReference type="Proteomes" id="UP000186817">
    <property type="component" value="Unassembled WGS sequence"/>
</dbReference>
<protein>
    <submittedName>
        <fullName evidence="4">Uncharacterized protein</fullName>
    </submittedName>
</protein>
<feature type="transmembrane region" description="Helical" evidence="3">
    <location>
        <begin position="661"/>
        <end position="680"/>
    </location>
</feature>
<feature type="region of interest" description="Disordered" evidence="2">
    <location>
        <begin position="90"/>
        <end position="146"/>
    </location>
</feature>
<keyword evidence="3" id="KW-0472">Membrane</keyword>
<accession>A0A1Q9DKC6</accession>
<comment type="caution">
    <text evidence="4">The sequence shown here is derived from an EMBL/GenBank/DDBJ whole genome shotgun (WGS) entry which is preliminary data.</text>
</comment>
<proteinExistence type="predicted"/>
<feature type="transmembrane region" description="Helical" evidence="3">
    <location>
        <begin position="719"/>
        <end position="736"/>
    </location>
</feature>
<feature type="region of interest" description="Disordered" evidence="2">
    <location>
        <begin position="1"/>
        <end position="22"/>
    </location>
</feature>
<evidence type="ECO:0000313" key="4">
    <source>
        <dbReference type="EMBL" id="OLP95624.1"/>
    </source>
</evidence>